<protein>
    <submittedName>
        <fullName evidence="2">Uncharacterized protein</fullName>
    </submittedName>
</protein>
<organism evidence="2 3">
    <name type="scientific">Protea cynaroides</name>
    <dbReference type="NCBI Taxonomy" id="273540"/>
    <lineage>
        <taxon>Eukaryota</taxon>
        <taxon>Viridiplantae</taxon>
        <taxon>Streptophyta</taxon>
        <taxon>Embryophyta</taxon>
        <taxon>Tracheophyta</taxon>
        <taxon>Spermatophyta</taxon>
        <taxon>Magnoliopsida</taxon>
        <taxon>Proteales</taxon>
        <taxon>Proteaceae</taxon>
        <taxon>Protea</taxon>
    </lineage>
</organism>
<feature type="transmembrane region" description="Helical" evidence="1">
    <location>
        <begin position="173"/>
        <end position="201"/>
    </location>
</feature>
<comment type="caution">
    <text evidence="2">The sequence shown here is derived from an EMBL/GenBank/DDBJ whole genome shotgun (WGS) entry which is preliminary data.</text>
</comment>
<dbReference type="AlphaFoldDB" id="A0A9Q0KQ64"/>
<feature type="transmembrane region" description="Helical" evidence="1">
    <location>
        <begin position="49"/>
        <end position="71"/>
    </location>
</feature>
<dbReference type="Proteomes" id="UP001141806">
    <property type="component" value="Unassembled WGS sequence"/>
</dbReference>
<keyword evidence="1" id="KW-0812">Transmembrane</keyword>
<evidence type="ECO:0000256" key="1">
    <source>
        <dbReference type="SAM" id="Phobius"/>
    </source>
</evidence>
<dbReference type="EMBL" id="JAMYWD010000004">
    <property type="protein sequence ID" value="KAJ4974629.1"/>
    <property type="molecule type" value="Genomic_DNA"/>
</dbReference>
<keyword evidence="1" id="KW-0472">Membrane</keyword>
<evidence type="ECO:0000313" key="2">
    <source>
        <dbReference type="EMBL" id="KAJ4974629.1"/>
    </source>
</evidence>
<dbReference type="OrthoDB" id="1897957at2759"/>
<feature type="transmembrane region" description="Helical" evidence="1">
    <location>
        <begin position="141"/>
        <end position="167"/>
    </location>
</feature>
<gene>
    <name evidence="2" type="ORF">NE237_007803</name>
</gene>
<dbReference type="PANTHER" id="PTHR31963:SF2">
    <property type="entry name" value="ZINC FINGER CONSTANS-LIKE PROTEIN (DUF3537)"/>
    <property type="match status" value="1"/>
</dbReference>
<dbReference type="PANTHER" id="PTHR31963">
    <property type="entry name" value="RAS GUANINE NUCLEOTIDE EXCHANGE FACTOR K"/>
    <property type="match status" value="1"/>
</dbReference>
<keyword evidence="1" id="KW-1133">Transmembrane helix</keyword>
<sequence length="472" mass="53218">MGEPQSQADIPFLVSADTQEEEEKDTHLDRILRRLDIFLCILGFHQSSLLGLLLSWTAFLLIGVAVPVVILRLSTCPDCKKYQVYKFELDAIVTRTCLAAASLGCVSHNLRKYGIRKFLFVDQFHGQMLRFRKEYVEKIEAFFRLLIFWMLPCFLLKTVNEVIHIIYLYHDSWWQSVVMLLAMVISWSYLTTMALSGCLLFNLVCNLQVIHLDNYVNVLERESDISVFIEEHLRLRRHLSKISHRFRIFLILAFLIMTASQVVTIFRTTESTGIINFINGGDFAASLIIQLVGIIVCLKASAKISTRVQAIIAVACRWHALVTCNSTDGSEAGVISNSNSVGNLEATSSSGLLLKNYSGSDLDSVDYLIRPINIRQISYLSTYHKRQAFVTYLQTNPGGITIFGWLVDRVLIGTLFYLEFGLVCFVLGKTIVHQPEEIEVPVLHVLLVFGLSDVSCTGSKIASQEILTTVTV</sequence>
<feature type="transmembrane region" description="Helical" evidence="1">
    <location>
        <begin position="274"/>
        <end position="298"/>
    </location>
</feature>
<dbReference type="InterPro" id="IPR021924">
    <property type="entry name" value="DUF3537"/>
</dbReference>
<accession>A0A9Q0KQ64</accession>
<keyword evidence="3" id="KW-1185">Reference proteome</keyword>
<name>A0A9Q0KQ64_9MAGN</name>
<feature type="transmembrane region" description="Helical" evidence="1">
    <location>
        <begin position="246"/>
        <end position="268"/>
    </location>
</feature>
<dbReference type="Pfam" id="PF12056">
    <property type="entry name" value="DUF3537"/>
    <property type="match status" value="1"/>
</dbReference>
<reference evidence="2" key="1">
    <citation type="journal article" date="2023" name="Plant J.">
        <title>The genome of the king protea, Protea cynaroides.</title>
        <authorList>
            <person name="Chang J."/>
            <person name="Duong T.A."/>
            <person name="Schoeman C."/>
            <person name="Ma X."/>
            <person name="Roodt D."/>
            <person name="Barker N."/>
            <person name="Li Z."/>
            <person name="Van de Peer Y."/>
            <person name="Mizrachi E."/>
        </authorList>
    </citation>
    <scope>NUCLEOTIDE SEQUENCE</scope>
    <source>
        <tissue evidence="2">Young leaves</tissue>
    </source>
</reference>
<proteinExistence type="predicted"/>
<evidence type="ECO:0000313" key="3">
    <source>
        <dbReference type="Proteomes" id="UP001141806"/>
    </source>
</evidence>